<sequence>MAAPALPRDVRTARDAAARRVRDVRDVQLPRIHAATAHAELADAEAELHATVQRIAALVADVADAADEGTSDEETAALRRAAREDRTALDALRRDTRAALLAGHRRVQSAAESAARASLQLGTPRTPRAPPTHGAARDRAQTTSEDVTAALQRTVALMSSELEKSGYSAQLLEESSEGLAQISTAYASFGALLHDSIDLIRQMERAELWDYAVLVASLSFFVGCVAYILYVRVLSRGLSLVSLAWRATSLVRRSPVPSAVAAASAHTSSLAAAAAAASASALRRSPAGAPRKVLHRDDPVADATRHLADTPTPSAAAWAPSRPRGPCAASRRGATPRRSATPRSRRTPWPSAHSRARRPARRAHAPRTSPT</sequence>
<feature type="compositionally biased region" description="Low complexity" evidence="10">
    <location>
        <begin position="309"/>
        <end position="326"/>
    </location>
</feature>
<evidence type="ECO:0000259" key="12">
    <source>
        <dbReference type="Pfam" id="PF03908"/>
    </source>
</evidence>
<name>A0ABY8EVB3_MALFU</name>
<evidence type="ECO:0000256" key="6">
    <source>
        <dbReference type="ARBA" id="ARBA00022989"/>
    </source>
</evidence>
<evidence type="ECO:0000256" key="9">
    <source>
        <dbReference type="ARBA" id="ARBA00037934"/>
    </source>
</evidence>
<dbReference type="PANTHER" id="PTHR12825">
    <property type="entry name" value="BNIP1-RELATED"/>
    <property type="match status" value="1"/>
</dbReference>
<dbReference type="Proteomes" id="UP000818624">
    <property type="component" value="Chromosome 5"/>
</dbReference>
<keyword evidence="7" id="KW-0175">Coiled coil</keyword>
<proteinExistence type="inferred from homology"/>
<feature type="region of interest" description="Disordered" evidence="10">
    <location>
        <begin position="112"/>
        <end position="144"/>
    </location>
</feature>
<dbReference type="Pfam" id="PF03908">
    <property type="entry name" value="Sec20"/>
    <property type="match status" value="1"/>
</dbReference>
<evidence type="ECO:0000256" key="10">
    <source>
        <dbReference type="SAM" id="MobiDB-lite"/>
    </source>
</evidence>
<accession>A0ABY8EVB3</accession>
<keyword evidence="14" id="KW-1185">Reference proteome</keyword>
<evidence type="ECO:0000256" key="3">
    <source>
        <dbReference type="ARBA" id="ARBA00022692"/>
    </source>
</evidence>
<comment type="subcellular location">
    <subcellularLocation>
        <location evidence="1">Endoplasmic reticulum membrane</location>
        <topology evidence="1">Single-pass type IV membrane protein</topology>
    </subcellularLocation>
</comment>
<evidence type="ECO:0000256" key="4">
    <source>
        <dbReference type="ARBA" id="ARBA00022824"/>
    </source>
</evidence>
<comment type="similarity">
    <text evidence="9">Belongs to the SEC20 family.</text>
</comment>
<evidence type="ECO:0000313" key="14">
    <source>
        <dbReference type="Proteomes" id="UP000818624"/>
    </source>
</evidence>
<dbReference type="PANTHER" id="PTHR12825:SF0">
    <property type="entry name" value="VESICLE TRANSPORT PROTEIN SEC20"/>
    <property type="match status" value="1"/>
</dbReference>
<evidence type="ECO:0000256" key="1">
    <source>
        <dbReference type="ARBA" id="ARBA00004163"/>
    </source>
</evidence>
<keyword evidence="6 11" id="KW-1133">Transmembrane helix</keyword>
<dbReference type="InterPro" id="IPR056173">
    <property type="entry name" value="Sec20_C"/>
</dbReference>
<reference evidence="13 14" key="1">
    <citation type="journal article" date="2020" name="Elife">
        <title>Loss of centromere function drives karyotype evolution in closely related Malassezia species.</title>
        <authorList>
            <person name="Sankaranarayanan S.R."/>
            <person name="Ianiri G."/>
            <person name="Coelho M.A."/>
            <person name="Reza M.H."/>
            <person name="Thimmappa B.C."/>
            <person name="Ganguly P."/>
            <person name="Vadnala R.N."/>
            <person name="Sun S."/>
            <person name="Siddharthan R."/>
            <person name="Tellgren-Roth C."/>
            <person name="Dawson T.L."/>
            <person name="Heitman J."/>
            <person name="Sanyal K."/>
        </authorList>
    </citation>
    <scope>NUCLEOTIDE SEQUENCE [LARGE SCALE GENOMIC DNA]</scope>
    <source>
        <strain evidence="13">CBS14141</strain>
    </source>
</reference>
<keyword evidence="2" id="KW-0813">Transport</keyword>
<evidence type="ECO:0000256" key="2">
    <source>
        <dbReference type="ARBA" id="ARBA00022448"/>
    </source>
</evidence>
<protein>
    <submittedName>
        <fullName evidence="13">Protein transport protein sec20</fullName>
    </submittedName>
</protein>
<evidence type="ECO:0000256" key="7">
    <source>
        <dbReference type="ARBA" id="ARBA00023054"/>
    </source>
</evidence>
<keyword evidence="4" id="KW-0256">Endoplasmic reticulum</keyword>
<dbReference type="EMBL" id="CP046238">
    <property type="protein sequence ID" value="WFD49510.1"/>
    <property type="molecule type" value="Genomic_DNA"/>
</dbReference>
<dbReference type="InterPro" id="IPR005606">
    <property type="entry name" value="Sec20"/>
</dbReference>
<feature type="domain" description="Sec20 C-terminal" evidence="12">
    <location>
        <begin position="143"/>
        <end position="233"/>
    </location>
</feature>
<keyword evidence="5" id="KW-0931">ER-Golgi transport</keyword>
<keyword evidence="8 11" id="KW-0472">Membrane</keyword>
<keyword evidence="3 11" id="KW-0812">Transmembrane</keyword>
<feature type="region of interest" description="Disordered" evidence="10">
    <location>
        <begin position="304"/>
        <end position="371"/>
    </location>
</feature>
<organism evidence="13 14">
    <name type="scientific">Malassezia furfur</name>
    <name type="common">Pityriasis versicolor infection agent</name>
    <name type="synonym">Pityrosporum furfur</name>
    <dbReference type="NCBI Taxonomy" id="55194"/>
    <lineage>
        <taxon>Eukaryota</taxon>
        <taxon>Fungi</taxon>
        <taxon>Dikarya</taxon>
        <taxon>Basidiomycota</taxon>
        <taxon>Ustilaginomycotina</taxon>
        <taxon>Malasseziomycetes</taxon>
        <taxon>Malasseziales</taxon>
        <taxon>Malasseziaceae</taxon>
        <taxon>Malassezia</taxon>
    </lineage>
</organism>
<evidence type="ECO:0000256" key="11">
    <source>
        <dbReference type="SAM" id="Phobius"/>
    </source>
</evidence>
<evidence type="ECO:0000256" key="5">
    <source>
        <dbReference type="ARBA" id="ARBA00022892"/>
    </source>
</evidence>
<gene>
    <name evidence="13" type="primary">SEC20</name>
    <name evidence="13" type="ORF">GLX27_004193</name>
</gene>
<feature type="compositionally biased region" description="Low complexity" evidence="10">
    <location>
        <begin position="336"/>
        <end position="353"/>
    </location>
</feature>
<feature type="transmembrane region" description="Helical" evidence="11">
    <location>
        <begin position="208"/>
        <end position="230"/>
    </location>
</feature>
<feature type="compositionally biased region" description="Basic residues" evidence="10">
    <location>
        <begin position="354"/>
        <end position="365"/>
    </location>
</feature>
<evidence type="ECO:0000313" key="13">
    <source>
        <dbReference type="EMBL" id="WFD49510.1"/>
    </source>
</evidence>
<evidence type="ECO:0000256" key="8">
    <source>
        <dbReference type="ARBA" id="ARBA00023136"/>
    </source>
</evidence>